<evidence type="ECO:0000313" key="1">
    <source>
        <dbReference type="EMBL" id="GKX57548.1"/>
    </source>
</evidence>
<keyword evidence="2" id="KW-1185">Reference proteome</keyword>
<protein>
    <submittedName>
        <fullName evidence="1">Uncharacterized protein</fullName>
    </submittedName>
</protein>
<dbReference type="RefSeq" id="WP_027275614.1">
    <property type="nucleotide sequence ID" value="NZ_BRLH01000018.1"/>
</dbReference>
<organism evidence="1 2">
    <name type="scientific">Leminorella grimontii</name>
    <dbReference type="NCBI Taxonomy" id="82981"/>
    <lineage>
        <taxon>Bacteria</taxon>
        <taxon>Pseudomonadati</taxon>
        <taxon>Pseudomonadota</taxon>
        <taxon>Gammaproteobacteria</taxon>
        <taxon>Enterobacterales</taxon>
        <taxon>Budviciaceae</taxon>
        <taxon>Leminorella</taxon>
    </lineage>
</organism>
<dbReference type="EMBL" id="BRLH01000018">
    <property type="protein sequence ID" value="GKX57548.1"/>
    <property type="molecule type" value="Genomic_DNA"/>
</dbReference>
<comment type="caution">
    <text evidence="1">The sequence shown here is derived from an EMBL/GenBank/DDBJ whole genome shotgun (WGS) entry which is preliminary data.</text>
</comment>
<proteinExistence type="predicted"/>
<name>A0AAV5N9B8_9GAMM</name>
<gene>
    <name evidence="1" type="ORF">SOASR030_36600</name>
</gene>
<dbReference type="AlphaFoldDB" id="A0AAV5N9B8"/>
<accession>A0AAV5N9B8</accession>
<dbReference type="Proteomes" id="UP001058124">
    <property type="component" value="Unassembled WGS sequence"/>
</dbReference>
<sequence length="192" mass="21337">MFKNLFGKKKQEQHYVTVTLNARLQPTHRGDLEDALGKVLEQCGIGHVSGGGSLLTDEGEISECDIEIDATDVSERAIGHILGFLEKALAPKGSRLRVDDRTIPFGHQEGLALYLNGTDLSDEVYQNSDVNVVWSEVEKALGEEGSIHSYHQGNKETALYLYGNSFDVMRALIQPFLDNYPLCQRCRVEQIA</sequence>
<reference evidence="1" key="1">
    <citation type="submission" date="2022-06" db="EMBL/GenBank/DDBJ databases">
        <title>Draft genome sequences of Leminorella grimontii str. JCM5902.</title>
        <authorList>
            <person name="Wakabayashi Y."/>
            <person name="Kojima K."/>
        </authorList>
    </citation>
    <scope>NUCLEOTIDE SEQUENCE</scope>
    <source>
        <strain evidence="1">JCM 5902</strain>
    </source>
</reference>
<evidence type="ECO:0000313" key="2">
    <source>
        <dbReference type="Proteomes" id="UP001058124"/>
    </source>
</evidence>